<gene>
    <name evidence="2" type="ORF">bsdtb5_33170</name>
</gene>
<dbReference type="Pfam" id="PF06245">
    <property type="entry name" value="DUF1015"/>
    <property type="match status" value="1"/>
</dbReference>
<dbReference type="InterPro" id="IPR008323">
    <property type="entry name" value="UCP033563"/>
</dbReference>
<proteinExistence type="predicted"/>
<evidence type="ECO:0000256" key="1">
    <source>
        <dbReference type="SAM" id="Coils"/>
    </source>
</evidence>
<dbReference type="PANTHER" id="PTHR36454">
    <property type="entry name" value="LMO2823 PROTEIN"/>
    <property type="match status" value="1"/>
</dbReference>
<name>A0A7R7ENF7_9FIRM</name>
<evidence type="ECO:0008006" key="4">
    <source>
        <dbReference type="Google" id="ProtNLM"/>
    </source>
</evidence>
<dbReference type="RefSeq" id="WP_271713105.1">
    <property type="nucleotide sequence ID" value="NZ_AP024169.1"/>
</dbReference>
<evidence type="ECO:0000313" key="2">
    <source>
        <dbReference type="EMBL" id="BCN32022.1"/>
    </source>
</evidence>
<dbReference type="PIRSF" id="PIRSF033563">
    <property type="entry name" value="UCP033563"/>
    <property type="match status" value="1"/>
</dbReference>
<dbReference type="KEGG" id="ahb:bsdtb5_33170"/>
<reference evidence="2 3" key="1">
    <citation type="submission" date="2020-11" db="EMBL/GenBank/DDBJ databases">
        <title>Draft genome sequencing of a Lachnospiraceae strain isolated from anoxic soil subjected to BSD treatment.</title>
        <authorList>
            <person name="Uek A."/>
            <person name="Tonouchi A."/>
        </authorList>
    </citation>
    <scope>NUCLEOTIDE SEQUENCE [LARGE SCALE GENOMIC DNA]</scope>
    <source>
        <strain evidence="2 3">TB5</strain>
    </source>
</reference>
<keyword evidence="3" id="KW-1185">Reference proteome</keyword>
<feature type="coiled-coil region" evidence="1">
    <location>
        <begin position="312"/>
        <end position="339"/>
    </location>
</feature>
<dbReference type="EMBL" id="AP024169">
    <property type="protein sequence ID" value="BCN32022.1"/>
    <property type="molecule type" value="Genomic_DNA"/>
</dbReference>
<dbReference type="AlphaFoldDB" id="A0A7R7ENF7"/>
<protein>
    <recommendedName>
        <fullName evidence="4">DUF1015 domain-containing protein</fullName>
    </recommendedName>
</protein>
<accession>A0A7R7ENF7</accession>
<keyword evidence="1" id="KW-0175">Coiled coil</keyword>
<organism evidence="2 3">
    <name type="scientific">Anaeromicropila herbilytica</name>
    <dbReference type="NCBI Taxonomy" id="2785025"/>
    <lineage>
        <taxon>Bacteria</taxon>
        <taxon>Bacillati</taxon>
        <taxon>Bacillota</taxon>
        <taxon>Clostridia</taxon>
        <taxon>Lachnospirales</taxon>
        <taxon>Lachnospiraceae</taxon>
        <taxon>Anaeromicropila</taxon>
    </lineage>
</organism>
<dbReference type="PANTHER" id="PTHR36454:SF1">
    <property type="entry name" value="DUF1015 DOMAIN-CONTAINING PROTEIN"/>
    <property type="match status" value="1"/>
</dbReference>
<sequence>MADIRPFSSIRPKEHLAERVAALPYDVYSREEARKEVIREPISFLKIDRADTQFHDSISMYDERVYYKAKDILNQMIEEGIFIEDSTECYYIYELIMEGRHQTGIVGCVSIDDYLNHTIKKHEDTREDKEIDRINHIDVCNAQTGPIFLAYRNNNKLTKITSDIKKQDCLYSFESTDHIHHNAWRVSNPDVIKEIKGIFSEMKQIYIADGHHRAASAVKVGLKRRKEEENSKLESQSIKLESDYFLSVLFPDNELMIYPYYRVVKDLNGLSKDDFLQEVKKSFDILDCGDKEYQPDSKLSYGMYIDDHWYRLSFKKEQLDSIENEYNKEEKIIKTLNVSILQNFILSPILGITDPRIDKRIDFVGGIRGTKELEKRVKEDMVVAFTLYPTSIEELFMVADLGKRMPPKSTWFEPKLRSGLFLHSINSKETNQSKE</sequence>
<evidence type="ECO:0000313" key="3">
    <source>
        <dbReference type="Proteomes" id="UP000595897"/>
    </source>
</evidence>
<dbReference type="Proteomes" id="UP000595897">
    <property type="component" value="Chromosome"/>
</dbReference>